<keyword evidence="12 24" id="KW-0378">Hydrolase</keyword>
<dbReference type="GO" id="GO:0005576">
    <property type="term" value="C:extracellular region"/>
    <property type="evidence" value="ECO:0007669"/>
    <property type="project" value="TreeGrafter"/>
</dbReference>
<evidence type="ECO:0000256" key="9">
    <source>
        <dbReference type="ARBA" id="ARBA00022525"/>
    </source>
</evidence>
<evidence type="ECO:0000256" key="11">
    <source>
        <dbReference type="ARBA" id="ARBA00022729"/>
    </source>
</evidence>
<evidence type="ECO:0000256" key="3">
    <source>
        <dbReference type="ARBA" id="ARBA00004609"/>
    </source>
</evidence>
<evidence type="ECO:0000256" key="16">
    <source>
        <dbReference type="ARBA" id="ARBA00023288"/>
    </source>
</evidence>
<keyword evidence="18" id="KW-0624">Polysaccharide degradation</keyword>
<keyword evidence="17" id="KW-0961">Cell wall biogenesis/degradation</keyword>
<gene>
    <name evidence="24" type="ORF">B0H65DRAFT_511611</name>
</gene>
<dbReference type="GO" id="GO:0005886">
    <property type="term" value="C:plasma membrane"/>
    <property type="evidence" value="ECO:0007669"/>
    <property type="project" value="UniProtKB-SubCell"/>
</dbReference>
<keyword evidence="25" id="KW-1185">Reference proteome</keyword>
<proteinExistence type="inferred from homology"/>
<keyword evidence="13" id="KW-0472">Membrane</keyword>
<evidence type="ECO:0000256" key="5">
    <source>
        <dbReference type="ARBA" id="ARBA00012780"/>
    </source>
</evidence>
<dbReference type="Proteomes" id="UP001278500">
    <property type="component" value="Unassembled WGS sequence"/>
</dbReference>
<evidence type="ECO:0000256" key="21">
    <source>
        <dbReference type="ARBA" id="ARBA00032906"/>
    </source>
</evidence>
<evidence type="ECO:0000256" key="17">
    <source>
        <dbReference type="ARBA" id="ARBA00023316"/>
    </source>
</evidence>
<dbReference type="GO" id="GO:0009986">
    <property type="term" value="C:cell surface"/>
    <property type="evidence" value="ECO:0007669"/>
    <property type="project" value="TreeGrafter"/>
</dbReference>
<keyword evidence="11 23" id="KW-0732">Signal</keyword>
<dbReference type="GeneID" id="87865651"/>
<feature type="chain" id="PRO_5042212539" description="Probable glucan endo-1,3-beta-glucosidase eglC" evidence="23">
    <location>
        <begin position="20"/>
        <end position="414"/>
    </location>
</feature>
<dbReference type="FunFam" id="3.20.20.80:FF:000233">
    <property type="entry name" value="Probable glucan endo-1,3-beta-glucosidase eglC"/>
    <property type="match status" value="1"/>
</dbReference>
<dbReference type="GO" id="GO:0098552">
    <property type="term" value="C:side of membrane"/>
    <property type="evidence" value="ECO:0007669"/>
    <property type="project" value="UniProtKB-KW"/>
</dbReference>
<evidence type="ECO:0000256" key="20">
    <source>
        <dbReference type="ARBA" id="ARBA00032134"/>
    </source>
</evidence>
<evidence type="ECO:0000256" key="10">
    <source>
        <dbReference type="ARBA" id="ARBA00022622"/>
    </source>
</evidence>
<evidence type="ECO:0000256" key="1">
    <source>
        <dbReference type="ARBA" id="ARBA00000382"/>
    </source>
</evidence>
<dbReference type="InterPro" id="IPR000490">
    <property type="entry name" value="Glyco_hydro_17"/>
</dbReference>
<comment type="caution">
    <text evidence="24">The sequence shown here is derived from an EMBL/GenBank/DDBJ whole genome shotgun (WGS) entry which is preliminary data.</text>
</comment>
<dbReference type="Gene3D" id="3.20.20.80">
    <property type="entry name" value="Glycosidases"/>
    <property type="match status" value="1"/>
</dbReference>
<keyword evidence="7" id="KW-1003">Cell membrane</keyword>
<dbReference type="GO" id="GO:0009277">
    <property type="term" value="C:fungal-type cell wall"/>
    <property type="evidence" value="ECO:0007669"/>
    <property type="project" value="TreeGrafter"/>
</dbReference>
<keyword evidence="9" id="KW-0964">Secreted</keyword>
<keyword evidence="14" id="KW-0325">Glycoprotein</keyword>
<comment type="similarity">
    <text evidence="4 22">Belongs to the glycosyl hydrolase 17 family.</text>
</comment>
<name>A0AAE0MNP2_9PEZI</name>
<feature type="signal peptide" evidence="23">
    <location>
        <begin position="1"/>
        <end position="19"/>
    </location>
</feature>
<sequence>MYHLSRLAALAATLSTVMGAYQGFNYGSSFTNGAAKQQSDFEAEFRTAQGLVGAPAGGFTSARLYTMIQGGTANAPISAIPAAIATRTSLLLGLWASAGDAAFANELQALSSAIQQYGAALGGLVAGISVGSEDLYRISPTGIENKENPGAAPLTIAHYIKQVRDIIANTALSGAPVGHVDTWTAWVNSSNQVVVDASDFLGFDGYPYFQKTQQNDIGHSKSLFDDALGATKAASQGKPVWVTETGFPLSGKTMGQAVPSIANAKYYWDQVGCPLFGSTNVWWYTMQDSAPTTPNPSFGLIGNTLTTTPLFDLSCNSSKLGQTSSSWISPSSGISFALSQTAQSTFLKPSSISTMSTATFLMPVSIVAPNGTMSVASSPSGTSTAVSTGRASSVMASMGDAVAVVMMVMALFGL</sequence>
<accession>A0AAE0MNP2</accession>
<dbReference type="SUPFAM" id="SSF51445">
    <property type="entry name" value="(Trans)glycosidases"/>
    <property type="match status" value="1"/>
</dbReference>
<evidence type="ECO:0000256" key="23">
    <source>
        <dbReference type="SAM" id="SignalP"/>
    </source>
</evidence>
<dbReference type="GO" id="GO:0042973">
    <property type="term" value="F:glucan endo-1,3-beta-D-glucosidase activity"/>
    <property type="evidence" value="ECO:0007669"/>
    <property type="project" value="UniProtKB-EC"/>
</dbReference>
<evidence type="ECO:0000256" key="14">
    <source>
        <dbReference type="ARBA" id="ARBA00023180"/>
    </source>
</evidence>
<comment type="subcellular location">
    <subcellularLocation>
        <location evidence="3">Cell membrane</location>
        <topology evidence="3">Lipid-anchor</topology>
        <topology evidence="3">GPI-anchor</topology>
    </subcellularLocation>
    <subcellularLocation>
        <location evidence="2">Secreted</location>
        <location evidence="2">Cell wall</location>
    </subcellularLocation>
</comment>
<dbReference type="EMBL" id="JAUEPP010000007">
    <property type="protein sequence ID" value="KAK3339392.1"/>
    <property type="molecule type" value="Genomic_DNA"/>
</dbReference>
<evidence type="ECO:0000313" key="25">
    <source>
        <dbReference type="Proteomes" id="UP001278500"/>
    </source>
</evidence>
<dbReference type="InterPro" id="IPR017853">
    <property type="entry name" value="GH"/>
</dbReference>
<dbReference type="AlphaFoldDB" id="A0AAE0MNP2"/>
<dbReference type="PANTHER" id="PTHR16631">
    <property type="entry name" value="GLUCAN 1,3-BETA-GLUCOSIDASE"/>
    <property type="match status" value="1"/>
</dbReference>
<dbReference type="GO" id="GO:0000272">
    <property type="term" value="P:polysaccharide catabolic process"/>
    <property type="evidence" value="ECO:0007669"/>
    <property type="project" value="UniProtKB-KW"/>
</dbReference>
<reference evidence="24" key="1">
    <citation type="journal article" date="2023" name="Mol. Phylogenet. Evol.">
        <title>Genome-scale phylogeny and comparative genomics of the fungal order Sordariales.</title>
        <authorList>
            <person name="Hensen N."/>
            <person name="Bonometti L."/>
            <person name="Westerberg I."/>
            <person name="Brannstrom I.O."/>
            <person name="Guillou S."/>
            <person name="Cros-Aarteil S."/>
            <person name="Calhoun S."/>
            <person name="Haridas S."/>
            <person name="Kuo A."/>
            <person name="Mondo S."/>
            <person name="Pangilinan J."/>
            <person name="Riley R."/>
            <person name="LaButti K."/>
            <person name="Andreopoulos B."/>
            <person name="Lipzen A."/>
            <person name="Chen C."/>
            <person name="Yan M."/>
            <person name="Daum C."/>
            <person name="Ng V."/>
            <person name="Clum A."/>
            <person name="Steindorff A."/>
            <person name="Ohm R.A."/>
            <person name="Martin F."/>
            <person name="Silar P."/>
            <person name="Natvig D.O."/>
            <person name="Lalanne C."/>
            <person name="Gautier V."/>
            <person name="Ament-Velasquez S.L."/>
            <person name="Kruys A."/>
            <person name="Hutchinson M.I."/>
            <person name="Powell A.J."/>
            <person name="Barry K."/>
            <person name="Miller A.N."/>
            <person name="Grigoriev I.V."/>
            <person name="Debuchy R."/>
            <person name="Gladieux P."/>
            <person name="Hiltunen Thoren M."/>
            <person name="Johannesson H."/>
        </authorList>
    </citation>
    <scope>NUCLEOTIDE SEQUENCE</scope>
    <source>
        <strain evidence="24">CBS 560.94</strain>
    </source>
</reference>
<organism evidence="24 25">
    <name type="scientific">Neurospora tetraspora</name>
    <dbReference type="NCBI Taxonomy" id="94610"/>
    <lineage>
        <taxon>Eukaryota</taxon>
        <taxon>Fungi</taxon>
        <taxon>Dikarya</taxon>
        <taxon>Ascomycota</taxon>
        <taxon>Pezizomycotina</taxon>
        <taxon>Sordariomycetes</taxon>
        <taxon>Sordariomycetidae</taxon>
        <taxon>Sordariales</taxon>
        <taxon>Sordariaceae</taxon>
        <taxon>Neurospora</taxon>
    </lineage>
</organism>
<dbReference type="GO" id="GO:0071555">
    <property type="term" value="P:cell wall organization"/>
    <property type="evidence" value="ECO:0007669"/>
    <property type="project" value="UniProtKB-KW"/>
</dbReference>
<evidence type="ECO:0000256" key="19">
    <source>
        <dbReference type="ARBA" id="ARBA00025152"/>
    </source>
</evidence>
<dbReference type="InterPro" id="IPR050732">
    <property type="entry name" value="Beta-glucan_modifiers"/>
</dbReference>
<keyword evidence="15" id="KW-0119">Carbohydrate metabolism</keyword>
<reference evidence="24" key="2">
    <citation type="submission" date="2023-06" db="EMBL/GenBank/DDBJ databases">
        <authorList>
            <consortium name="Lawrence Berkeley National Laboratory"/>
            <person name="Haridas S."/>
            <person name="Hensen N."/>
            <person name="Bonometti L."/>
            <person name="Westerberg I."/>
            <person name="Brannstrom I.O."/>
            <person name="Guillou S."/>
            <person name="Cros-Aarteil S."/>
            <person name="Calhoun S."/>
            <person name="Kuo A."/>
            <person name="Mondo S."/>
            <person name="Pangilinan J."/>
            <person name="Riley R."/>
            <person name="Labutti K."/>
            <person name="Andreopoulos B."/>
            <person name="Lipzen A."/>
            <person name="Chen C."/>
            <person name="Yanf M."/>
            <person name="Daum C."/>
            <person name="Ng V."/>
            <person name="Clum A."/>
            <person name="Steindorff A."/>
            <person name="Ohm R."/>
            <person name="Martin F."/>
            <person name="Silar P."/>
            <person name="Natvig D."/>
            <person name="Lalanne C."/>
            <person name="Gautier V."/>
            <person name="Ament-Velasquez S.L."/>
            <person name="Kruys A."/>
            <person name="Hutchinson M.I."/>
            <person name="Powell A.J."/>
            <person name="Barry K."/>
            <person name="Miller A.N."/>
            <person name="Grigoriev I.V."/>
            <person name="Debuchy R."/>
            <person name="Gladieux P."/>
            <person name="Thoren M.H."/>
            <person name="Johannesson H."/>
        </authorList>
    </citation>
    <scope>NUCLEOTIDE SEQUENCE</scope>
    <source>
        <strain evidence="24">CBS 560.94</strain>
    </source>
</reference>
<evidence type="ECO:0000256" key="8">
    <source>
        <dbReference type="ARBA" id="ARBA00022512"/>
    </source>
</evidence>
<evidence type="ECO:0000256" key="13">
    <source>
        <dbReference type="ARBA" id="ARBA00023136"/>
    </source>
</evidence>
<evidence type="ECO:0000313" key="24">
    <source>
        <dbReference type="EMBL" id="KAK3339392.1"/>
    </source>
</evidence>
<dbReference type="EC" id="3.2.1.39" evidence="5"/>
<protein>
    <recommendedName>
        <fullName evidence="6">Probable glucan endo-1,3-beta-glucosidase eglC</fullName>
        <ecNumber evidence="5">3.2.1.39</ecNumber>
    </recommendedName>
    <alternativeName>
        <fullName evidence="20">Endo-1,3-beta-glucanase eglC</fullName>
    </alternativeName>
    <alternativeName>
        <fullName evidence="21">Laminarinase eglC</fullName>
    </alternativeName>
</protein>
<evidence type="ECO:0000256" key="4">
    <source>
        <dbReference type="ARBA" id="ARBA00008773"/>
    </source>
</evidence>
<evidence type="ECO:0000256" key="6">
    <source>
        <dbReference type="ARBA" id="ARBA00019762"/>
    </source>
</evidence>
<keyword evidence="10" id="KW-0336">GPI-anchor</keyword>
<evidence type="ECO:0000256" key="7">
    <source>
        <dbReference type="ARBA" id="ARBA00022475"/>
    </source>
</evidence>
<evidence type="ECO:0000256" key="2">
    <source>
        <dbReference type="ARBA" id="ARBA00004191"/>
    </source>
</evidence>
<keyword evidence="8" id="KW-0134">Cell wall</keyword>
<keyword evidence="16" id="KW-0449">Lipoprotein</keyword>
<evidence type="ECO:0000256" key="22">
    <source>
        <dbReference type="RuleBase" id="RU004335"/>
    </source>
</evidence>
<dbReference type="PANTHER" id="PTHR16631:SF13">
    <property type="entry name" value="GLUCAN ENDO-1,3-BETA-GLUCOSIDASE EGLC-RELATED"/>
    <property type="match status" value="1"/>
</dbReference>
<evidence type="ECO:0000256" key="12">
    <source>
        <dbReference type="ARBA" id="ARBA00022801"/>
    </source>
</evidence>
<evidence type="ECO:0000256" key="18">
    <source>
        <dbReference type="ARBA" id="ARBA00023326"/>
    </source>
</evidence>
<evidence type="ECO:0000256" key="15">
    <source>
        <dbReference type="ARBA" id="ARBA00023277"/>
    </source>
</evidence>
<comment type="catalytic activity">
    <reaction evidence="1">
        <text>Hydrolysis of (1-&gt;3)-beta-D-glucosidic linkages in (1-&gt;3)-beta-D-glucans.</text>
        <dbReference type="EC" id="3.2.1.39"/>
    </reaction>
</comment>
<dbReference type="RefSeq" id="XP_062678752.1">
    <property type="nucleotide sequence ID" value="XM_062828497.1"/>
</dbReference>
<comment type="function">
    <text evidence="19">Glucanases play a role in cell expansion during growth, in cell-cell fusion during mating, and in spore release during sporulation. This enzyme may be involved in beta-glucan degradation and also function biosynthetically as a transglycosylase.</text>
</comment>
<dbReference type="Pfam" id="PF00332">
    <property type="entry name" value="Glyco_hydro_17"/>
    <property type="match status" value="1"/>
</dbReference>